<sequence length="908" mass="104082">MAQLSQLLSRLPSNIDVRMSTMGHVVWVSWHDKLAPAVGQTLLNYGGMLVGEEEEQSIWFFFTDDVFLALARLMVWGNFNELPVAIELFPGRLQFGRKREVNLLLDGALQAQQLVVTDTLEIWIHPKSREGKKGLPGITFESRSGRQGMTSVEWASMSVDVRMPYSSTQSWFALLHPLGNPLDKGFQTGWTAMFKHLEALLQKHKIKSIVDNTFMMIAIDNLMMLRTFMRDFLHGFDKEKKDSGGYWPCVSVVADRNNLNFNADLPKKIGLQWDNLMPDFPYMSYRNAYLLGEGFTVRDLRFTGEQMAMDSWCNVMLDENSLSGRSLTLLMPSRLTMPSTSGTGCVYCGIHSHDASECPTRLGAASSPDVWDALGKLDIEAINEGFRSIELTLTEKSSNGYSAIMAGDDDAAVVMRAVFEINAACQLRNVPRHWLYRMREPEPGEEVPARDDSPAWDLLDKLITTSPADMGAMEKKISQAIARHQRDPRLHMVQAFAHIERNDYPRAEAAFRNAAVLTPSPALQAWNEFFLARIAEEQGHLTQAIEQYSQIWRVMPHWREVKYRELVCQVKMGFCEPVLDQLSKLIREDPTYFNRVLVDPALERGRLLILSALYDLWTEAKKCADADRARVTEIGNRLDAWFAPEHPVQLQLGTKVRDLEAQANINNYLAFLNVVAERPNLEKEMEDCIAREVEDLRNRYKYYLDILQEIRDEASWFPFPAALREFSHEFNESAGIINRAFSCNFKEAESFKRAQGQTPHLAELLRSLRKRLQFLRMVRDGTLFGLTLLKTFMWIEAVGLLLCFVAVPVIYFWGETMHLGWLRNILGSEPWSIQKILILIVTTVSLGTAALRTTLVFDRKREKLLEEARQQREQAQQTRLERVRTQRRLEAERAKRNQRAESEPGNRR</sequence>
<organism evidence="3 4">
    <name type="scientific">Desulfovibrio desulfuricans</name>
    <dbReference type="NCBI Taxonomy" id="876"/>
    <lineage>
        <taxon>Bacteria</taxon>
        <taxon>Pseudomonadati</taxon>
        <taxon>Thermodesulfobacteriota</taxon>
        <taxon>Desulfovibrionia</taxon>
        <taxon>Desulfovibrionales</taxon>
        <taxon>Desulfovibrionaceae</taxon>
        <taxon>Desulfovibrio</taxon>
    </lineage>
</organism>
<dbReference type="SUPFAM" id="SSF48452">
    <property type="entry name" value="TPR-like"/>
    <property type="match status" value="1"/>
</dbReference>
<dbReference type="Proteomes" id="UP000297065">
    <property type="component" value="Chromosome"/>
</dbReference>
<reference evidence="3 4" key="1">
    <citation type="submission" date="2019-02" db="EMBL/GenBank/DDBJ databases">
        <title>Complete Genome Sequence of Desulfovibrio desulfuricans IC1, a Sulfonate Utilizing Anaerobe.</title>
        <authorList>
            <person name="Day L.A."/>
            <person name="De Leon K.B."/>
            <person name="Wall J.D."/>
        </authorList>
    </citation>
    <scope>NUCLEOTIDE SEQUENCE [LARGE SCALE GENOMIC DNA]</scope>
    <source>
        <strain evidence="3 4">IC1</strain>
    </source>
</reference>
<gene>
    <name evidence="3" type="ORF">DDIC_10490</name>
</gene>
<keyword evidence="2" id="KW-1133">Transmembrane helix</keyword>
<evidence type="ECO:0000313" key="4">
    <source>
        <dbReference type="Proteomes" id="UP000297065"/>
    </source>
</evidence>
<dbReference type="Gene3D" id="1.25.40.10">
    <property type="entry name" value="Tetratricopeptide repeat domain"/>
    <property type="match status" value="1"/>
</dbReference>
<feature type="region of interest" description="Disordered" evidence="1">
    <location>
        <begin position="868"/>
        <end position="908"/>
    </location>
</feature>
<dbReference type="AlphaFoldDB" id="A0A4P7URK9"/>
<dbReference type="RefSeq" id="WP_136400392.1">
    <property type="nucleotide sequence ID" value="NZ_CP036295.1"/>
</dbReference>
<dbReference type="OrthoDB" id="5439622at2"/>
<feature type="compositionally biased region" description="Basic and acidic residues" evidence="1">
    <location>
        <begin position="879"/>
        <end position="908"/>
    </location>
</feature>
<dbReference type="InterPro" id="IPR011990">
    <property type="entry name" value="TPR-like_helical_dom_sf"/>
</dbReference>
<accession>A0A4P7URK9</accession>
<proteinExistence type="predicted"/>
<protein>
    <recommendedName>
        <fullName evidence="5">Tetratricopeptide repeat protein</fullName>
    </recommendedName>
</protein>
<keyword evidence="2" id="KW-0472">Membrane</keyword>
<keyword evidence="2" id="KW-0812">Transmembrane</keyword>
<name>A0A4P7URK9_DESDE</name>
<evidence type="ECO:0000313" key="3">
    <source>
        <dbReference type="EMBL" id="QCC86292.1"/>
    </source>
</evidence>
<evidence type="ECO:0000256" key="2">
    <source>
        <dbReference type="SAM" id="Phobius"/>
    </source>
</evidence>
<evidence type="ECO:0000256" key="1">
    <source>
        <dbReference type="SAM" id="MobiDB-lite"/>
    </source>
</evidence>
<dbReference type="EMBL" id="CP036295">
    <property type="protein sequence ID" value="QCC86292.1"/>
    <property type="molecule type" value="Genomic_DNA"/>
</dbReference>
<evidence type="ECO:0008006" key="5">
    <source>
        <dbReference type="Google" id="ProtNLM"/>
    </source>
</evidence>
<feature type="transmembrane region" description="Helical" evidence="2">
    <location>
        <begin position="792"/>
        <end position="813"/>
    </location>
</feature>